<dbReference type="KEGG" id="rul:UC8_06890"/>
<dbReference type="GO" id="GO:0000272">
    <property type="term" value="P:polysaccharide catabolic process"/>
    <property type="evidence" value="ECO:0007669"/>
    <property type="project" value="InterPro"/>
</dbReference>
<reference evidence="2 3" key="1">
    <citation type="submission" date="2019-08" db="EMBL/GenBank/DDBJ databases">
        <title>Deep-cultivation of Planctomycetes and their phenomic and genomic characterization uncovers novel biology.</title>
        <authorList>
            <person name="Wiegand S."/>
            <person name="Jogler M."/>
            <person name="Boedeker C."/>
            <person name="Pinto D."/>
            <person name="Vollmers J."/>
            <person name="Rivas-Marin E."/>
            <person name="Kohn T."/>
            <person name="Peeters S.H."/>
            <person name="Heuer A."/>
            <person name="Rast P."/>
            <person name="Oberbeckmann S."/>
            <person name="Bunk B."/>
            <person name="Jeske O."/>
            <person name="Meyerdierks A."/>
            <person name="Storesund J.E."/>
            <person name="Kallscheuer N."/>
            <person name="Luecker S."/>
            <person name="Lage O.M."/>
            <person name="Pohl T."/>
            <person name="Merkel B.J."/>
            <person name="Hornburger P."/>
            <person name="Mueller R.-W."/>
            <person name="Bruemmer F."/>
            <person name="Labrenz M."/>
            <person name="Spormann A.M."/>
            <person name="Op den Camp H."/>
            <person name="Overmann J."/>
            <person name="Amann R."/>
            <person name="Jetten M.S.M."/>
            <person name="Mascher T."/>
            <person name="Medema M.H."/>
            <person name="Devos D.P."/>
            <person name="Kaster A.-K."/>
            <person name="Ovreas L."/>
            <person name="Rohde M."/>
            <person name="Galperin M.Y."/>
            <person name="Jogler C."/>
        </authorList>
    </citation>
    <scope>NUCLEOTIDE SEQUENCE [LARGE SCALE GENOMIC DNA]</scope>
    <source>
        <strain evidence="2 3">UC8</strain>
    </source>
</reference>
<dbReference type="OrthoDB" id="245702at2"/>
<evidence type="ECO:0000256" key="1">
    <source>
        <dbReference type="SAM" id="MobiDB-lite"/>
    </source>
</evidence>
<dbReference type="Pfam" id="PF00404">
    <property type="entry name" value="Dockerin_1"/>
    <property type="match status" value="1"/>
</dbReference>
<proteinExistence type="predicted"/>
<dbReference type="Gene3D" id="2.60.120.380">
    <property type="match status" value="1"/>
</dbReference>
<evidence type="ECO:0008006" key="4">
    <source>
        <dbReference type="Google" id="ProtNLM"/>
    </source>
</evidence>
<keyword evidence="3" id="KW-1185">Reference proteome</keyword>
<name>A0A5B9QXP3_9BACT</name>
<dbReference type="PROSITE" id="PS00018">
    <property type="entry name" value="EF_HAND_1"/>
    <property type="match status" value="2"/>
</dbReference>
<organism evidence="2 3">
    <name type="scientific">Roseimaritima ulvae</name>
    <dbReference type="NCBI Taxonomy" id="980254"/>
    <lineage>
        <taxon>Bacteria</taxon>
        <taxon>Pseudomonadati</taxon>
        <taxon>Planctomycetota</taxon>
        <taxon>Planctomycetia</taxon>
        <taxon>Pirellulales</taxon>
        <taxon>Pirellulaceae</taxon>
        <taxon>Roseimaritima</taxon>
    </lineage>
</organism>
<dbReference type="RefSeq" id="WP_068142808.1">
    <property type="nucleotide sequence ID" value="NZ_CP042914.1"/>
</dbReference>
<evidence type="ECO:0000313" key="2">
    <source>
        <dbReference type="EMBL" id="QEG38731.1"/>
    </source>
</evidence>
<dbReference type="GO" id="GO:0004553">
    <property type="term" value="F:hydrolase activity, hydrolyzing O-glycosyl compounds"/>
    <property type="evidence" value="ECO:0007669"/>
    <property type="project" value="InterPro"/>
</dbReference>
<protein>
    <recommendedName>
        <fullName evidence="4">Bifunctional hemolysin/adenylate cyclase</fullName>
    </recommendedName>
</protein>
<dbReference type="InterPro" id="IPR002105">
    <property type="entry name" value="Dockerin_1_rpt"/>
</dbReference>
<dbReference type="SUPFAM" id="SSF51120">
    <property type="entry name" value="beta-Roll"/>
    <property type="match status" value="1"/>
</dbReference>
<sequence length="2360" mass="244331">MRYRKLRRPVTKNASRRKLSKVLAGERLEDRRLLAVVLPEIGTGSIGSLLTNVGLTAALSSIPSSTLDSTPPDDISVLYHAFPQEANDVKVTGDLLNLFLYINEQNDDIFVQRTLPAFNDDLLEDFNFTLEFIAGVEIPVAHLLGLDFPDVEAIVPNPDALSTFIPSEVQQAFEAADQVLGTTIFPELEIFDTTIIPSLDVGDLIGGVIPGPVDDVLIKVIDILGGGSRGGVQLHLLDGNDTADLSELSGVVQEVHGGIGNDVLMGGGSQDPLDVLGVTAIAPPVNPRIELFGDEGRDKLIVNNRFDVVDYRVHGGAGNDILVVPGSDFNDIIRLVSDADGNLQRIEYLAPSSTGGLAQNEIQTVTLPAGATGTFTLTFDGQTTAPIAHNASTGDVESALEALSSISGVNVGGVPGAWTVEFDGAGLANTDQLNMAANGTGLTLIGGPVTVDPTLVGGSVNYNEIQQVALPAGTTGGQFALQLGAQITALLPANADSSAVRAALAALPGVGSTDNVMVTSPNPSGGPWDIEFTGTLSGSNQPQLTTVNSSLVGFAAGSSVATTTAGVLRVNEVQTVQVNAASGSYTHTFGGFTTSAIPVGASPLAIQNILAALPSIGPGNVSVTGAANNYRIEYVGALGGSNQPFIGTNTAGLPGGATITTSVIQLAVAGNDEVQTVTLDPAANGGSFSLTFNGETTSPISFDHSTTPATPPPASAVRAALGALPSINGIQNLTVTGAAGGPYTVTFVNDLGLSDQPSMSIDDSLIATPQNLVISTTRQGGTPVNDIQTISLPDNTSGGTFSLSVGGVPIPANLPSNATAAQVELVLEASPSINNVTVTGPNGGPWTVEFLLPNPGTPAPIITGNGNNLQLMGTSLNIAETQSGSAAGDQLLVTTTITELDGIEQLQIDLEGGDDRVIFQGVPSMFNDLPIFQQGIFVDGGDGTDVIEMQSLATTPDFQAPIFPDDVAATLQFDGRAIQFADVEGGLEFDAQGKAGTVLVSGTDASNDIRFRSLGGGEATFANDGQVTITLQNFNAPSTVNINAEQGEDTISIFLNGDSQFSQFNVNGDGPDGADALRIEGTANADAFVLTPNATDPKAGSVSVDGLVTIDYSFIDDLSFIGDGAVDSLTVNEPSAGSTDLVLFSPQVGNNGSFQWVGQPGGPETATVYAPVNFQGIETRVFNTGTGVDTFAASSDDLPGVNSSAAVLGGNGVTSISFGDQSTLFVHDTADEDLVSMEIGTAVDDVQITPGVGVAIAVNTALGTDELIYNAGGGNVTWNIADRAVQQPGVGDVTYTSVEALTLANAPAAASALTVLGTVIDEQLVYQPLTATGGRVEHSGPTTPVMTFDNFGGTFTVDGNGGDADVLTTMGTAGNDSMVVDMAARTVSLTDSVGLPRKPVTLAAGTEIAAADGAGGDDSVLVQAAAAATLQVNVIGGGPLASDRLVVQDVGPGDLVLHRESHDLRGGSVQVGLLPPIVYQEIERVDILPLDPISGGTGDDGNGRIVVFHADPFEQNDALVNATEVPDLFQSTVKANIGIAAALNAFDTGLDLPGDEDWYRFRAPKIGTYSFEVLFDRIAALPGGGELAAAVYRADGTLIADSVDFTNGDVVSFSADRLTDYYLRITGSTTDAINIYEVNLVEVDLVGPQVYDPDGAGPLQAIQITSDPTFNLFDLKGSDGQLQGPTPLVHSLTLNLRDILNRVDELPADLLNRAEPNGRAPGDLYPALDQLIAEQLGHFEVRGDNNGIIPIQSVRVVNVAAVVGQIPTATVELTFADPLPDDRFTLTIRDSLVDPAGNAFDGESNASEPNGAPTFPTGNFVSGGDFVARFTVDSRAEIGVAALGSAYIDSNGNSQFDPEATNSDDTNEDIVYKLGFQTDNTFAGNFVAGAGDTADGFDKLAAYGQVAGQFRWLIDTNNNGVPDLVVADPAQVNGRPVAGNFDGNAVNGDEVGLKDDTVWYLDADHDFQVDTTLAGDMIGLPIVGDFDGDGIDDLGAWADDVFSLDLSGVDGVINGFTDVQFTFGFPGVREIPVAADFNGDGVDDLGLYNPDAAGVAPGEQSDWMILLSQPNELVVLDQQFGFQYAGSQFFNAYGAQEKWFFDAANNWHFILPNGEVYGWDNTPGVAQGTLVGVVDSSAHANPDLLVLAVENGGQLVIPITDRIVADPQGVLGNVIDFTPEPFGPDLFASFGDSQALPIVGNFDPPVVPSSGSIDPVQVVGLLGTNTVNGHDVDGNGLVEPHDVLMVVNHLNRHGVGAYAGGLQIEADGQQWNNGPLPDVDGDGMIEPYDVLSVVNLLNRMTREQAAQGESQIASSDATARDAVFASWSSDRLRIPGLDPSDLEEDEDHLTELSDSLGSAL</sequence>
<dbReference type="EMBL" id="CP042914">
    <property type="protein sequence ID" value="QEG38731.1"/>
    <property type="molecule type" value="Genomic_DNA"/>
</dbReference>
<gene>
    <name evidence="2" type="ORF">UC8_06890</name>
</gene>
<evidence type="ECO:0000313" key="3">
    <source>
        <dbReference type="Proteomes" id="UP000325286"/>
    </source>
</evidence>
<accession>A0A5B9QXP3</accession>
<dbReference type="InterPro" id="IPR018247">
    <property type="entry name" value="EF_Hand_1_Ca_BS"/>
</dbReference>
<dbReference type="Proteomes" id="UP000325286">
    <property type="component" value="Chromosome"/>
</dbReference>
<dbReference type="InterPro" id="IPR011049">
    <property type="entry name" value="Serralysin-like_metalloprot_C"/>
</dbReference>
<feature type="region of interest" description="Disordered" evidence="1">
    <location>
        <begin position="2336"/>
        <end position="2360"/>
    </location>
</feature>